<evidence type="ECO:0000313" key="3">
    <source>
        <dbReference type="EMBL" id="TLU74294.1"/>
    </source>
</evidence>
<dbReference type="SUPFAM" id="SSF143456">
    <property type="entry name" value="VC0467-like"/>
    <property type="match status" value="1"/>
</dbReference>
<dbReference type="Pfam" id="PF02622">
    <property type="entry name" value="DUF179"/>
    <property type="match status" value="1"/>
</dbReference>
<proteinExistence type="inferred from homology"/>
<dbReference type="PANTHER" id="PTHR30327:SF1">
    <property type="entry name" value="UPF0301 PROTEIN YQGE"/>
    <property type="match status" value="1"/>
</dbReference>
<dbReference type="InterPro" id="IPR003774">
    <property type="entry name" value="AlgH-like"/>
</dbReference>
<dbReference type="Proteomes" id="UP000305654">
    <property type="component" value="Unassembled WGS sequence"/>
</dbReference>
<accession>A0A5R9J9K6</accession>
<keyword evidence="4" id="KW-1185">Reference proteome</keyword>
<dbReference type="HAMAP" id="MF_00758">
    <property type="entry name" value="UPF0301"/>
    <property type="match status" value="1"/>
</dbReference>
<dbReference type="OrthoDB" id="9807486at2"/>
<dbReference type="GO" id="GO:0005829">
    <property type="term" value="C:cytosol"/>
    <property type="evidence" value="ECO:0007669"/>
    <property type="project" value="TreeGrafter"/>
</dbReference>
<evidence type="ECO:0000256" key="1">
    <source>
        <dbReference type="ARBA" id="ARBA00009600"/>
    </source>
</evidence>
<sequence length="193" mass="20361">MFPLQPDPDASLTGRLLIAMPALVSSPFAQSVVFLCAHSAEDGAMGLVVNRRLGQPGFDDLLEQLGVAPVPPRRRIALCAGGPVENSRGFVLHSADWTGDGSLAVDDGIVLTASLDVLRVIADGAGPRHALLALGHATWAPGQLEEEIQQNAWLSAPATEAIVFGSEHDNKWRRALASLSIDPIRLSRVAGHA</sequence>
<dbReference type="AlphaFoldDB" id="A0A5R9J9K6"/>
<organism evidence="3 4">
    <name type="scientific">Lichenicoccus roseus</name>
    <dbReference type="NCBI Taxonomy" id="2683649"/>
    <lineage>
        <taxon>Bacteria</taxon>
        <taxon>Pseudomonadati</taxon>
        <taxon>Pseudomonadota</taxon>
        <taxon>Alphaproteobacteria</taxon>
        <taxon>Acetobacterales</taxon>
        <taxon>Acetobacteraceae</taxon>
        <taxon>Lichenicoccus</taxon>
    </lineage>
</organism>
<reference evidence="3 4" key="1">
    <citation type="submission" date="2019-05" db="EMBL/GenBank/DDBJ databases">
        <authorList>
            <person name="Pankratov T."/>
            <person name="Grouzdev D."/>
        </authorList>
    </citation>
    <scope>NUCLEOTIDE SEQUENCE [LARGE SCALE GENOMIC DNA]</scope>
    <source>
        <strain evidence="3 4">KEBCLARHB70R</strain>
    </source>
</reference>
<protein>
    <recommendedName>
        <fullName evidence="2">UPF0301 protein FE263_03635</fullName>
    </recommendedName>
</protein>
<evidence type="ECO:0000256" key="2">
    <source>
        <dbReference type="HAMAP-Rule" id="MF_00758"/>
    </source>
</evidence>
<dbReference type="PANTHER" id="PTHR30327">
    <property type="entry name" value="UNCHARACTERIZED PROTEIN YQGE"/>
    <property type="match status" value="1"/>
</dbReference>
<comment type="caution">
    <text evidence="3">The sequence shown here is derived from an EMBL/GenBank/DDBJ whole genome shotgun (WGS) entry which is preliminary data.</text>
</comment>
<dbReference type="Gene3D" id="3.40.1740.10">
    <property type="entry name" value="VC0467-like"/>
    <property type="match status" value="1"/>
</dbReference>
<comment type="similarity">
    <text evidence="1 2">Belongs to the UPF0301 (AlgH) family.</text>
</comment>
<evidence type="ECO:0000313" key="4">
    <source>
        <dbReference type="Proteomes" id="UP000305654"/>
    </source>
</evidence>
<name>A0A5R9J9K6_9PROT</name>
<dbReference type="EMBL" id="VCDI01000001">
    <property type="protein sequence ID" value="TLU74294.1"/>
    <property type="molecule type" value="Genomic_DNA"/>
</dbReference>
<gene>
    <name evidence="3" type="ORF">FE263_03635</name>
</gene>
<dbReference type="RefSeq" id="WP_138324545.1">
    <property type="nucleotide sequence ID" value="NZ_VCDI01000001.1"/>
</dbReference>